<feature type="transmembrane region" description="Helical" evidence="7">
    <location>
        <begin position="53"/>
        <end position="81"/>
    </location>
</feature>
<feature type="transmembrane region" description="Helical" evidence="7">
    <location>
        <begin position="360"/>
        <end position="381"/>
    </location>
</feature>
<dbReference type="InterPro" id="IPR052031">
    <property type="entry name" value="Membrane_Transporter-Flippase"/>
</dbReference>
<keyword evidence="5 7" id="KW-1133">Transmembrane helix</keyword>
<gene>
    <name evidence="8" type="ORF">SAMN05421853_10687</name>
</gene>
<feature type="transmembrane region" description="Helical" evidence="7">
    <location>
        <begin position="413"/>
        <end position="436"/>
    </location>
</feature>
<comment type="subcellular location">
    <subcellularLocation>
        <location evidence="1">Cell inner membrane</location>
        <topology evidence="1">Multi-pass membrane protein</topology>
    </subcellularLocation>
</comment>
<dbReference type="Proteomes" id="UP000243106">
    <property type="component" value="Unassembled WGS sequence"/>
</dbReference>
<sequence length="461" mass="46949">MSNLDLNDISVPRALWRVSAPMAIGILGVLSVGLADSFFLARAGADELAAIGFIYPVIVAITSLSIGLSAGTSAVVSQSLGATRGDESVSARLALHALIVAASAATLVALIFWLFSPLLFATMGAEGAVLDGIRAYTPWWALGFPFIVAGQALNSVFRAGGEARIAATVMVSQALINVALDPLLIFGLGPVPAMGIEGAGIATAAARVLAFAGCLAFAIKTGRIDLSECSFQGFNRSVARIAKIGGPAAFSNAINPAGMAIVTAAVAMIGEAAVGGFGAATRVQNLLFVPMLALSAGIGPVVGQAWGAGDRARAEATVRLTFLLCLGYGAILSAALWLLAEPVARVMTDGLDAVPYATDYLRWVSLSFFGYGILVTANAAMNAREKPLHSLSLSLGRIGLVYVPVAWIGASVFGYGGILAGAVAANLAAVAGALILTRRVGLFRADPGHPIAEAKSAARAD</sequence>
<dbReference type="InterPro" id="IPR048279">
    <property type="entry name" value="MdtK-like"/>
</dbReference>
<keyword evidence="2" id="KW-0813">Transport</keyword>
<evidence type="ECO:0000256" key="6">
    <source>
        <dbReference type="ARBA" id="ARBA00023136"/>
    </source>
</evidence>
<dbReference type="NCBIfam" id="TIGR00797">
    <property type="entry name" value="matE"/>
    <property type="match status" value="1"/>
</dbReference>
<dbReference type="RefSeq" id="WP_245760225.1">
    <property type="nucleotide sequence ID" value="NZ_FOXV01000006.1"/>
</dbReference>
<evidence type="ECO:0000256" key="1">
    <source>
        <dbReference type="ARBA" id="ARBA00004429"/>
    </source>
</evidence>
<feature type="transmembrane region" description="Helical" evidence="7">
    <location>
        <begin position="93"/>
        <end position="115"/>
    </location>
</feature>
<keyword evidence="3" id="KW-1003">Cell membrane</keyword>
<dbReference type="Pfam" id="PF01554">
    <property type="entry name" value="MatE"/>
    <property type="match status" value="2"/>
</dbReference>
<reference evidence="9" key="1">
    <citation type="submission" date="2016-10" db="EMBL/GenBank/DDBJ databases">
        <authorList>
            <person name="Varghese N."/>
            <person name="Submissions S."/>
        </authorList>
    </citation>
    <scope>NUCLEOTIDE SEQUENCE [LARGE SCALE GENOMIC DNA]</scope>
    <source>
        <strain evidence="9">JCM 10271</strain>
    </source>
</reference>
<feature type="transmembrane region" description="Helical" evidence="7">
    <location>
        <begin position="286"/>
        <end position="308"/>
    </location>
</feature>
<dbReference type="PANTHER" id="PTHR43549">
    <property type="entry name" value="MULTIDRUG RESISTANCE PROTEIN YPNP-RELATED"/>
    <property type="match status" value="1"/>
</dbReference>
<evidence type="ECO:0000313" key="9">
    <source>
        <dbReference type="Proteomes" id="UP000243106"/>
    </source>
</evidence>
<dbReference type="PANTHER" id="PTHR43549:SF3">
    <property type="entry name" value="MULTIDRUG RESISTANCE PROTEIN YPNP-RELATED"/>
    <property type="match status" value="1"/>
</dbReference>
<evidence type="ECO:0000256" key="7">
    <source>
        <dbReference type="SAM" id="Phobius"/>
    </source>
</evidence>
<evidence type="ECO:0000313" key="8">
    <source>
        <dbReference type="EMBL" id="SFQ45382.1"/>
    </source>
</evidence>
<name>A0A1I5YMI2_9RHOB</name>
<keyword evidence="6 7" id="KW-0472">Membrane</keyword>
<dbReference type="STRING" id="93684.SAMN05421853_10687"/>
<proteinExistence type="predicted"/>
<dbReference type="GO" id="GO:0042910">
    <property type="term" value="F:xenobiotic transmembrane transporter activity"/>
    <property type="evidence" value="ECO:0007669"/>
    <property type="project" value="InterPro"/>
</dbReference>
<dbReference type="InterPro" id="IPR002528">
    <property type="entry name" value="MATE_fam"/>
</dbReference>
<feature type="transmembrane region" description="Helical" evidence="7">
    <location>
        <begin position="259"/>
        <end position="280"/>
    </location>
</feature>
<feature type="transmembrane region" description="Helical" evidence="7">
    <location>
        <begin position="135"/>
        <end position="153"/>
    </location>
</feature>
<protein>
    <submittedName>
        <fullName evidence="8">Putative efflux protein, MATE family</fullName>
    </submittedName>
</protein>
<evidence type="ECO:0000256" key="3">
    <source>
        <dbReference type="ARBA" id="ARBA00022475"/>
    </source>
</evidence>
<evidence type="ECO:0000256" key="4">
    <source>
        <dbReference type="ARBA" id="ARBA00022692"/>
    </source>
</evidence>
<dbReference type="GO" id="GO:0015297">
    <property type="term" value="F:antiporter activity"/>
    <property type="evidence" value="ECO:0007669"/>
    <property type="project" value="InterPro"/>
</dbReference>
<dbReference type="AlphaFoldDB" id="A0A1I5YMI2"/>
<evidence type="ECO:0000256" key="5">
    <source>
        <dbReference type="ARBA" id="ARBA00022989"/>
    </source>
</evidence>
<organism evidence="8 9">
    <name type="scientific">Roseivivax halotolerans</name>
    <dbReference type="NCBI Taxonomy" id="93684"/>
    <lineage>
        <taxon>Bacteria</taxon>
        <taxon>Pseudomonadati</taxon>
        <taxon>Pseudomonadota</taxon>
        <taxon>Alphaproteobacteria</taxon>
        <taxon>Rhodobacterales</taxon>
        <taxon>Roseobacteraceae</taxon>
        <taxon>Roseivivax</taxon>
    </lineage>
</organism>
<keyword evidence="4 7" id="KW-0812">Transmembrane</keyword>
<dbReference type="GO" id="GO:0005886">
    <property type="term" value="C:plasma membrane"/>
    <property type="evidence" value="ECO:0007669"/>
    <property type="project" value="UniProtKB-SubCell"/>
</dbReference>
<feature type="transmembrane region" description="Helical" evidence="7">
    <location>
        <begin position="320"/>
        <end position="340"/>
    </location>
</feature>
<accession>A0A1I5YMI2</accession>
<dbReference type="EMBL" id="FOXV01000006">
    <property type="protein sequence ID" value="SFQ45382.1"/>
    <property type="molecule type" value="Genomic_DNA"/>
</dbReference>
<feature type="transmembrane region" description="Helical" evidence="7">
    <location>
        <begin position="165"/>
        <end position="186"/>
    </location>
</feature>
<evidence type="ECO:0000256" key="2">
    <source>
        <dbReference type="ARBA" id="ARBA00022448"/>
    </source>
</evidence>
<dbReference type="PIRSF" id="PIRSF006603">
    <property type="entry name" value="DinF"/>
    <property type="match status" value="1"/>
</dbReference>
<keyword evidence="9" id="KW-1185">Reference proteome</keyword>
<feature type="transmembrane region" description="Helical" evidence="7">
    <location>
        <begin position="20"/>
        <end position="41"/>
    </location>
</feature>